<dbReference type="Proteomes" id="UP000095009">
    <property type="component" value="Unassembled WGS sequence"/>
</dbReference>
<dbReference type="PROSITE" id="PS50086">
    <property type="entry name" value="TBC_RABGAP"/>
    <property type="match status" value="1"/>
</dbReference>
<evidence type="ECO:0000259" key="2">
    <source>
        <dbReference type="PROSITE" id="PS50086"/>
    </source>
</evidence>
<dbReference type="SMART" id="SM00164">
    <property type="entry name" value="TBC"/>
    <property type="match status" value="1"/>
</dbReference>
<reference evidence="3 4" key="1">
    <citation type="journal article" date="2016" name="Proc. Natl. Acad. Sci. U.S.A.">
        <title>Comparative genomics of biotechnologically important yeasts.</title>
        <authorList>
            <person name="Riley R."/>
            <person name="Haridas S."/>
            <person name="Wolfe K.H."/>
            <person name="Lopes M.R."/>
            <person name="Hittinger C.T."/>
            <person name="Goeker M."/>
            <person name="Salamov A.A."/>
            <person name="Wisecaver J.H."/>
            <person name="Long T.M."/>
            <person name="Calvey C.H."/>
            <person name="Aerts A.L."/>
            <person name="Barry K.W."/>
            <person name="Choi C."/>
            <person name="Clum A."/>
            <person name="Coughlan A.Y."/>
            <person name="Deshpande S."/>
            <person name="Douglass A.P."/>
            <person name="Hanson S.J."/>
            <person name="Klenk H.-P."/>
            <person name="LaButti K.M."/>
            <person name="Lapidus A."/>
            <person name="Lindquist E.A."/>
            <person name="Lipzen A.M."/>
            <person name="Meier-Kolthoff J.P."/>
            <person name="Ohm R.A."/>
            <person name="Otillar R.P."/>
            <person name="Pangilinan J.L."/>
            <person name="Peng Y."/>
            <person name="Rokas A."/>
            <person name="Rosa C.A."/>
            <person name="Scheuner C."/>
            <person name="Sibirny A.A."/>
            <person name="Slot J.C."/>
            <person name="Stielow J.B."/>
            <person name="Sun H."/>
            <person name="Kurtzman C.P."/>
            <person name="Blackwell M."/>
            <person name="Grigoriev I.V."/>
            <person name="Jeffries T.W."/>
        </authorList>
    </citation>
    <scope>NUCLEOTIDE SEQUENCE [LARGE SCALE GENOMIC DNA]</scope>
    <source>
        <strain evidence="3 4">DSM 6958</strain>
    </source>
</reference>
<dbReference type="PANTHER" id="PTHR47219">
    <property type="entry name" value="RAB GTPASE-ACTIVATING PROTEIN 1-LIKE"/>
    <property type="match status" value="1"/>
</dbReference>
<accession>A0A1E3PN03</accession>
<dbReference type="EMBL" id="KV454408">
    <property type="protein sequence ID" value="ODQ66815.1"/>
    <property type="molecule type" value="Genomic_DNA"/>
</dbReference>
<keyword evidence="4" id="KW-1185">Reference proteome</keyword>
<evidence type="ECO:0000313" key="3">
    <source>
        <dbReference type="EMBL" id="ODQ66815.1"/>
    </source>
</evidence>
<gene>
    <name evidence="3" type="ORF">NADFUDRAFT_82522</name>
</gene>
<feature type="compositionally biased region" description="Polar residues" evidence="1">
    <location>
        <begin position="58"/>
        <end position="67"/>
    </location>
</feature>
<organism evidence="3 4">
    <name type="scientific">Nadsonia fulvescens var. elongata DSM 6958</name>
    <dbReference type="NCBI Taxonomy" id="857566"/>
    <lineage>
        <taxon>Eukaryota</taxon>
        <taxon>Fungi</taxon>
        <taxon>Dikarya</taxon>
        <taxon>Ascomycota</taxon>
        <taxon>Saccharomycotina</taxon>
        <taxon>Dipodascomycetes</taxon>
        <taxon>Dipodascales</taxon>
        <taxon>Dipodascales incertae sedis</taxon>
        <taxon>Nadsonia</taxon>
    </lineage>
</organism>
<feature type="region of interest" description="Disordered" evidence="1">
    <location>
        <begin position="259"/>
        <end position="294"/>
    </location>
</feature>
<evidence type="ECO:0000256" key="1">
    <source>
        <dbReference type="SAM" id="MobiDB-lite"/>
    </source>
</evidence>
<dbReference type="GO" id="GO:0030427">
    <property type="term" value="C:site of polarized growth"/>
    <property type="evidence" value="ECO:0007669"/>
    <property type="project" value="UniProtKB-ARBA"/>
</dbReference>
<proteinExistence type="predicted"/>
<feature type="domain" description="Rab-GAP TBC" evidence="2">
    <location>
        <begin position="752"/>
        <end position="945"/>
    </location>
</feature>
<dbReference type="Pfam" id="PF00566">
    <property type="entry name" value="RabGAP-TBC"/>
    <property type="match status" value="1"/>
</dbReference>
<dbReference type="OrthoDB" id="294251at2759"/>
<dbReference type="GO" id="GO:0005096">
    <property type="term" value="F:GTPase activator activity"/>
    <property type="evidence" value="ECO:0007669"/>
    <property type="project" value="TreeGrafter"/>
</dbReference>
<dbReference type="InterPro" id="IPR035969">
    <property type="entry name" value="Rab-GAP_TBC_sf"/>
</dbReference>
<protein>
    <submittedName>
        <fullName evidence="3">TBC-domain-containing protein</fullName>
    </submittedName>
</protein>
<dbReference type="FunFam" id="1.10.8.270:FF:000026">
    <property type="entry name" value="TBC (Tre-2/Bub2/Cdc16) domain family"/>
    <property type="match status" value="1"/>
</dbReference>
<dbReference type="STRING" id="857566.A0A1E3PN03"/>
<dbReference type="PANTHER" id="PTHR47219:SF20">
    <property type="entry name" value="TBC1 DOMAIN FAMILY MEMBER 2B"/>
    <property type="match status" value="1"/>
</dbReference>
<evidence type="ECO:0000313" key="4">
    <source>
        <dbReference type="Proteomes" id="UP000095009"/>
    </source>
</evidence>
<dbReference type="AlphaFoldDB" id="A0A1E3PN03"/>
<name>A0A1E3PN03_9ASCO</name>
<dbReference type="InterPro" id="IPR000195">
    <property type="entry name" value="Rab-GAP-TBC_dom"/>
</dbReference>
<dbReference type="Gene3D" id="1.10.472.80">
    <property type="entry name" value="Ypt/Rab-GAP domain of gyp1p, domain 3"/>
    <property type="match status" value="1"/>
</dbReference>
<feature type="region of interest" description="Disordered" evidence="1">
    <location>
        <begin position="58"/>
        <end position="89"/>
    </location>
</feature>
<dbReference type="Gene3D" id="1.10.8.270">
    <property type="entry name" value="putative rabgap domain of human tbc1 domain family member 14 like domains"/>
    <property type="match status" value="1"/>
</dbReference>
<dbReference type="SUPFAM" id="SSF47923">
    <property type="entry name" value="Ypt/Rab-GAP domain of gyp1p"/>
    <property type="match status" value="2"/>
</dbReference>
<sequence>MSIGNINHGISLNSDRMNSVSKIDTTVKQHTRDNTDSGLKNNNYNHQSLVTPYIAKQGTSNIDSCPQTRPGAARVYGRSDSSESVSCSKNGPQITGINEVDQGAVRVSQADFLKRANQGKTELSDSPELVPIKPNISLATHNSRDDNFGKRALFNDLSYGSVPGNVHLCSNEVIEKLAEKYGVANLIRQISSDLAERDAEVNILRKQHEDRERELKKMLMECDVSIMDVENRLMNLKTTSIHKPDSVIDEMLSEAIETNNSSTSGQKGDINVPDHADQTVSLVKSRKSSRSDLERTKGVRKSSWLSYLWKSSVDCQNNKEFFIEARDANLFSTESSIKYLNEENGKLRGYGTNSCKFAREVPAVEIQSNSDSYYNATPTITNNANWINGDWIPQSIIDHVPHQVQQAVTSHKDGKDGGPVELESIVPPGTQPPTLLQTWNDHYGVNNGYLTDRFGFIYNKHKMSSSAGLGLQTGNEHEDQKLQSQYYYSNRAESNIKEVDYPLDHDFNNKTRLFESDSSSFDSGMTLDSVYGNTEVPTTASSTLANTAKFIQRTSGLSRRVSIKYKHHGLAPSCNSSGDTPSITLHPSNSSMNGVLPQVSNVLVSGHVSSTSDDILEVNKPADILVDEGYSSNNKSDPFHSANDISDSSIHFGVNNEVSNSGDNSVKILLTQLTDIHDKDQRCQRVKWDDFLRKLGNSSIYAGHGKSSRGDKVPEIIVDGELLGISGVGLISSKNRGGKTRWNGYKSLVLQGIPVVYRQKIWNECSGARMLKIPGVYDSLIDENLIRPQDEGEDAINQIDLDLYRTMPGNVFFGGKGPGVQKLRRVLIAYSRHNKEIGYCQGMNVIAAILLLTYSSEEDAFWSLVSLIENILPSGYFNAPLLTSRSDQRVLNVYFAKILPRLYEHLHQIGVDIEAITFDWFLSCFTSTLPAEILFRIWDVFLCLEGEVYLFRIALSLFKIFEKNLLEIDNSAEMYNFMKNLANQSINIELLIRNADGLSQQVKEVDVKRLRQEEIRKLQAEMR</sequence>
<dbReference type="GO" id="GO:0031267">
    <property type="term" value="F:small GTPase binding"/>
    <property type="evidence" value="ECO:0007669"/>
    <property type="project" value="TreeGrafter"/>
</dbReference>
<dbReference type="InterPro" id="IPR050302">
    <property type="entry name" value="Rab_GAP_TBC_domain"/>
</dbReference>